<dbReference type="Gene3D" id="1.10.1660.10">
    <property type="match status" value="1"/>
</dbReference>
<reference evidence="3 4" key="1">
    <citation type="journal article" date="2014" name="BMC Genomics">
        <title>Complete genome sequence of producer of the glycopeptide antibiotic Aculeximycin Kutzneria albida DSM 43870T, a representative of minor genus of Pseudonocardiaceae.</title>
        <authorList>
            <person name="Rebets Y."/>
            <person name="Tokovenko B."/>
            <person name="Lushchyk I."/>
            <person name="Ruckert C."/>
            <person name="Zaburannyi N."/>
            <person name="Bechthold A."/>
            <person name="Kalinowski J."/>
            <person name="Luzhetskyy A."/>
        </authorList>
    </citation>
    <scope>NUCLEOTIDE SEQUENCE [LARGE SCALE GENOMIC DNA]</scope>
    <source>
        <strain evidence="3">DSM 43870</strain>
    </source>
</reference>
<dbReference type="SMART" id="SM00422">
    <property type="entry name" value="HTH_MERR"/>
    <property type="match status" value="1"/>
</dbReference>
<name>W5WV61_9PSEU</name>
<dbReference type="HOGENOM" id="CLU_052806_1_0_11"/>
<dbReference type="PRINTS" id="PR00040">
    <property type="entry name" value="HTHMERR"/>
</dbReference>
<dbReference type="GO" id="GO:0003677">
    <property type="term" value="F:DNA binding"/>
    <property type="evidence" value="ECO:0007669"/>
    <property type="project" value="UniProtKB-KW"/>
</dbReference>
<protein>
    <recommendedName>
        <fullName evidence="2">HTH merR-type domain-containing protein</fullName>
    </recommendedName>
</protein>
<dbReference type="Proteomes" id="UP000019225">
    <property type="component" value="Chromosome"/>
</dbReference>
<accession>W5WV61</accession>
<organism evidence="3 4">
    <name type="scientific">Kutzneria albida DSM 43870</name>
    <dbReference type="NCBI Taxonomy" id="1449976"/>
    <lineage>
        <taxon>Bacteria</taxon>
        <taxon>Bacillati</taxon>
        <taxon>Actinomycetota</taxon>
        <taxon>Actinomycetes</taxon>
        <taxon>Pseudonocardiales</taxon>
        <taxon>Pseudonocardiaceae</taxon>
        <taxon>Kutzneria</taxon>
    </lineage>
</organism>
<evidence type="ECO:0000259" key="2">
    <source>
        <dbReference type="PROSITE" id="PS50937"/>
    </source>
</evidence>
<dbReference type="eggNOG" id="COG0789">
    <property type="taxonomic scope" value="Bacteria"/>
</dbReference>
<evidence type="ECO:0000313" key="3">
    <source>
        <dbReference type="EMBL" id="AHI02045.1"/>
    </source>
</evidence>
<keyword evidence="1" id="KW-0238">DNA-binding</keyword>
<dbReference type="Pfam" id="PF13411">
    <property type="entry name" value="MerR_1"/>
    <property type="match status" value="1"/>
</dbReference>
<feature type="domain" description="HTH merR-type" evidence="2">
    <location>
        <begin position="9"/>
        <end position="78"/>
    </location>
</feature>
<dbReference type="SUPFAM" id="SSF46955">
    <property type="entry name" value="Putative DNA-binding domain"/>
    <property type="match status" value="1"/>
</dbReference>
<dbReference type="InterPro" id="IPR000551">
    <property type="entry name" value="MerR-type_HTH_dom"/>
</dbReference>
<dbReference type="GO" id="GO:0003700">
    <property type="term" value="F:DNA-binding transcription factor activity"/>
    <property type="evidence" value="ECO:0007669"/>
    <property type="project" value="InterPro"/>
</dbReference>
<dbReference type="CDD" id="cd00592">
    <property type="entry name" value="HTH_MerR-like"/>
    <property type="match status" value="1"/>
</dbReference>
<proteinExistence type="predicted"/>
<dbReference type="AlphaFoldDB" id="W5WV61"/>
<dbReference type="InterPro" id="IPR047057">
    <property type="entry name" value="MerR_fam"/>
</dbReference>
<gene>
    <name evidence="3" type="ORF">KALB_8688</name>
</gene>
<dbReference type="KEGG" id="kal:KALB_8688"/>
<dbReference type="PANTHER" id="PTHR30204">
    <property type="entry name" value="REDOX-CYCLING DRUG-SENSING TRANSCRIPTIONAL ACTIVATOR SOXR"/>
    <property type="match status" value="1"/>
</dbReference>
<dbReference type="STRING" id="1449976.KALB_8688"/>
<dbReference type="InterPro" id="IPR009061">
    <property type="entry name" value="DNA-bd_dom_put_sf"/>
</dbReference>
<sequence>MGVNGDNGLYGIGELARLSGLTVRTIRFYSDSGLLPPAERTHAGYRLYDIAALTRLKFVRTLRELGVDLPTVQRVLARELTVPELAAEHAEALDVQIRALRLRRAVLRAVAKRGSSPKELEMVHELARMTEEERQRVLDEFWAEVDAGVQGSETAAWMRTVRADLPDDPSPEQVEAWIEFVELVRDKDFRALVRRMAEASAVQRENGTDKVLATPEWQEAMQAALTGAAEALAAGTAPDSPMGAEVVRQLNQALAALAERPNGELFRQWLAEFDTFDDARAERYWQLLATINGWPPRPSQRSAYQWLAAAGRAVYGK</sequence>
<evidence type="ECO:0000313" key="4">
    <source>
        <dbReference type="Proteomes" id="UP000019225"/>
    </source>
</evidence>
<dbReference type="EMBL" id="CP007155">
    <property type="protein sequence ID" value="AHI02045.1"/>
    <property type="molecule type" value="Genomic_DNA"/>
</dbReference>
<dbReference type="PROSITE" id="PS50937">
    <property type="entry name" value="HTH_MERR_2"/>
    <property type="match status" value="1"/>
</dbReference>
<dbReference type="PANTHER" id="PTHR30204:SF93">
    <property type="entry name" value="HTH MERR-TYPE DOMAIN-CONTAINING PROTEIN"/>
    <property type="match status" value="1"/>
</dbReference>
<evidence type="ECO:0000256" key="1">
    <source>
        <dbReference type="ARBA" id="ARBA00023125"/>
    </source>
</evidence>
<keyword evidence="4" id="KW-1185">Reference proteome</keyword>